<evidence type="ECO:0000256" key="1">
    <source>
        <dbReference type="SAM" id="MobiDB-lite"/>
    </source>
</evidence>
<accession>A0ABV4WG92</accession>
<protein>
    <submittedName>
        <fullName evidence="2">Uncharacterized protein</fullName>
    </submittedName>
</protein>
<evidence type="ECO:0000313" key="2">
    <source>
        <dbReference type="EMBL" id="MFB2834095.1"/>
    </source>
</evidence>
<evidence type="ECO:0000313" key="3">
    <source>
        <dbReference type="Proteomes" id="UP001576780"/>
    </source>
</evidence>
<dbReference type="RefSeq" id="WP_413276541.1">
    <property type="nucleotide sequence ID" value="NZ_JBHFNT010000051.1"/>
</dbReference>
<feature type="compositionally biased region" description="Low complexity" evidence="1">
    <location>
        <begin position="49"/>
        <end position="65"/>
    </location>
</feature>
<organism evidence="2 3">
    <name type="scientific">Floridaenema evergladense BLCC-F167</name>
    <dbReference type="NCBI Taxonomy" id="3153639"/>
    <lineage>
        <taxon>Bacteria</taxon>
        <taxon>Bacillati</taxon>
        <taxon>Cyanobacteriota</taxon>
        <taxon>Cyanophyceae</taxon>
        <taxon>Oscillatoriophycideae</taxon>
        <taxon>Aerosakkonematales</taxon>
        <taxon>Aerosakkonemataceae</taxon>
        <taxon>Floridanema</taxon>
        <taxon>Floridanema evergladense</taxon>
    </lineage>
</organism>
<proteinExistence type="predicted"/>
<comment type="caution">
    <text evidence="2">The sequence shown here is derived from an EMBL/GenBank/DDBJ whole genome shotgun (WGS) entry which is preliminary data.</text>
</comment>
<sequence>MVSQAKLNQIPTELKRHGIEPTQQHIDAVAAILQSDGRASVSSAVRRYAQSQGQQQQSTGETATAPTGDKIQDTLSTLSDLLGDRLLEGVVSKAVDRCHNRLISGDWSVNSDTQKKLQNLQKTLDVEFQIVEENFLSLPSQDLLNQRLLASSEEISDAVLSSSELT</sequence>
<name>A0ABV4WG92_9CYAN</name>
<dbReference type="Proteomes" id="UP001576780">
    <property type="component" value="Unassembled WGS sequence"/>
</dbReference>
<feature type="region of interest" description="Disordered" evidence="1">
    <location>
        <begin position="43"/>
        <end position="70"/>
    </location>
</feature>
<keyword evidence="3" id="KW-1185">Reference proteome</keyword>
<dbReference type="EMBL" id="JBHFNT010000051">
    <property type="protein sequence ID" value="MFB2834095.1"/>
    <property type="molecule type" value="Genomic_DNA"/>
</dbReference>
<gene>
    <name evidence="2" type="ORF">ACE1CA_06130</name>
</gene>
<reference evidence="2 3" key="1">
    <citation type="submission" date="2024-09" db="EMBL/GenBank/DDBJ databases">
        <title>Floridaenema gen nov. (Aerosakkonemataceae, Aerosakkonematales ord. nov., Cyanobacteria) from benthic tropical and subtropical fresh waters, with the description of four new species.</title>
        <authorList>
            <person name="Moretto J.A."/>
            <person name="Berthold D.E."/>
            <person name="Lefler F.W."/>
            <person name="Huang I.-S."/>
            <person name="Laughinghouse H. IV."/>
        </authorList>
    </citation>
    <scope>NUCLEOTIDE SEQUENCE [LARGE SCALE GENOMIC DNA]</scope>
    <source>
        <strain evidence="2 3">BLCC-F167</strain>
    </source>
</reference>